<dbReference type="Pfam" id="PF06445">
    <property type="entry name" value="GyrI-like"/>
    <property type="match status" value="1"/>
</dbReference>
<comment type="caution">
    <text evidence="2">The sequence shown here is derived from an EMBL/GenBank/DDBJ whole genome shotgun (WGS) entry which is preliminary data.</text>
</comment>
<dbReference type="AlphaFoldDB" id="A0A1C0AQV6"/>
<dbReference type="InterPro" id="IPR011256">
    <property type="entry name" value="Reg_factor_effector_dom_sf"/>
</dbReference>
<accession>A0A1C0AQV6</accession>
<gene>
    <name evidence="2" type="ORF">BCR15_14010</name>
</gene>
<proteinExistence type="predicted"/>
<keyword evidence="3" id="KW-1185">Reference proteome</keyword>
<dbReference type="Gene3D" id="3.20.80.10">
    <property type="entry name" value="Regulatory factor, effector binding domain"/>
    <property type="match status" value="1"/>
</dbReference>
<dbReference type="InterPro" id="IPR029442">
    <property type="entry name" value="GyrI-like"/>
</dbReference>
<organism evidence="2 3">
    <name type="scientific">Tessaracoccus lapidicaptus</name>
    <dbReference type="NCBI Taxonomy" id="1427523"/>
    <lineage>
        <taxon>Bacteria</taxon>
        <taxon>Bacillati</taxon>
        <taxon>Actinomycetota</taxon>
        <taxon>Actinomycetes</taxon>
        <taxon>Propionibacteriales</taxon>
        <taxon>Propionibacteriaceae</taxon>
        <taxon>Tessaracoccus</taxon>
    </lineage>
</organism>
<dbReference type="SUPFAM" id="SSF55136">
    <property type="entry name" value="Probable bacterial effector-binding domain"/>
    <property type="match status" value="1"/>
</dbReference>
<sequence length="151" mass="16339">MTEFRLSTLDAQQAAAVRRNVPMGELTTAFDTGFSEVMRAVAEQGGTVTGPPFGYYHSMPGETVDVSIGFPVSTVVRAGDVQPFELPGGEAVVGTHVGPYDDLERTYGELMTWVKLEGLTLAEGMWEQYVSDPAAEPDPATWKTLIVWPLA</sequence>
<dbReference type="Proteomes" id="UP000093501">
    <property type="component" value="Unassembled WGS sequence"/>
</dbReference>
<dbReference type="InterPro" id="IPR010499">
    <property type="entry name" value="AraC_E-bd"/>
</dbReference>
<evidence type="ECO:0000313" key="2">
    <source>
        <dbReference type="EMBL" id="OCL36670.1"/>
    </source>
</evidence>
<dbReference type="RefSeq" id="WP_068750406.1">
    <property type="nucleotide sequence ID" value="NZ_MBQD01000010.1"/>
</dbReference>
<evidence type="ECO:0000313" key="3">
    <source>
        <dbReference type="Proteomes" id="UP000093501"/>
    </source>
</evidence>
<reference evidence="3" key="1">
    <citation type="submission" date="2016-07" db="EMBL/GenBank/DDBJ databases">
        <authorList>
            <person name="Florea S."/>
            <person name="Webb J.S."/>
            <person name="Jaromczyk J."/>
            <person name="Schardl C.L."/>
        </authorList>
    </citation>
    <scope>NUCLEOTIDE SEQUENCE [LARGE SCALE GENOMIC DNA]</scope>
    <source>
        <strain evidence="3">IPBSL-7</strain>
    </source>
</reference>
<evidence type="ECO:0000259" key="1">
    <source>
        <dbReference type="SMART" id="SM00871"/>
    </source>
</evidence>
<name>A0A1C0AQV6_9ACTN</name>
<dbReference type="SMART" id="SM00871">
    <property type="entry name" value="AraC_E_bind"/>
    <property type="match status" value="1"/>
</dbReference>
<protein>
    <recommendedName>
        <fullName evidence="1">AraC effector-binding domain-containing protein</fullName>
    </recommendedName>
</protein>
<feature type="domain" description="AraC effector-binding" evidence="1">
    <location>
        <begin position="2"/>
        <end position="151"/>
    </location>
</feature>
<dbReference type="EMBL" id="MBQD01000010">
    <property type="protein sequence ID" value="OCL36670.1"/>
    <property type="molecule type" value="Genomic_DNA"/>
</dbReference>